<evidence type="ECO:0000256" key="1">
    <source>
        <dbReference type="SAM" id="MobiDB-lite"/>
    </source>
</evidence>
<feature type="compositionally biased region" description="Basic and acidic residues" evidence="1">
    <location>
        <begin position="357"/>
        <end position="370"/>
    </location>
</feature>
<dbReference type="HOGENOM" id="CLU_625931_0_0_1"/>
<dbReference type="VEuPathDB" id="VectorBase:CPIJ012229"/>
<dbReference type="InParanoid" id="B0WY98"/>
<evidence type="ECO:0000313" key="4">
    <source>
        <dbReference type="Proteomes" id="UP000002320"/>
    </source>
</evidence>
<dbReference type="AlphaFoldDB" id="B0WY98"/>
<reference evidence="2" key="1">
    <citation type="submission" date="2007-03" db="EMBL/GenBank/DDBJ databases">
        <title>Annotation of Culex pipiens quinquefasciatus.</title>
        <authorList>
            <consortium name="The Broad Institute Genome Sequencing Platform"/>
            <person name="Atkinson P.W."/>
            <person name="Hemingway J."/>
            <person name="Christensen B.M."/>
            <person name="Higgs S."/>
            <person name="Kodira C."/>
            <person name="Hannick L."/>
            <person name="Megy K."/>
            <person name="O'Leary S."/>
            <person name="Pearson M."/>
            <person name="Haas B.J."/>
            <person name="Mauceli E."/>
            <person name="Wortman J.R."/>
            <person name="Lee N.H."/>
            <person name="Guigo R."/>
            <person name="Stanke M."/>
            <person name="Alvarado L."/>
            <person name="Amedeo P."/>
            <person name="Antoine C.H."/>
            <person name="Arensburger P."/>
            <person name="Bidwell S.L."/>
            <person name="Crawford M."/>
            <person name="Camaro F."/>
            <person name="Devon K."/>
            <person name="Engels R."/>
            <person name="Hammond M."/>
            <person name="Howarth C."/>
            <person name="Koehrsen M."/>
            <person name="Lawson D."/>
            <person name="Montgomery P."/>
            <person name="Nene V."/>
            <person name="Nusbaum C."/>
            <person name="Puiu D."/>
            <person name="Romero-Severson J."/>
            <person name="Severson D.W."/>
            <person name="Shumway M."/>
            <person name="Sisk P."/>
            <person name="Stolte C."/>
            <person name="Zeng Q."/>
            <person name="Eisenstadt E."/>
            <person name="Fraser-Liggett C."/>
            <person name="Strausberg R."/>
            <person name="Galagan J."/>
            <person name="Birren B."/>
            <person name="Collins F.H."/>
        </authorList>
    </citation>
    <scope>NUCLEOTIDE SEQUENCE [LARGE SCALE GENOMIC DNA]</scope>
    <source>
        <strain evidence="2">JHB</strain>
    </source>
</reference>
<name>B0WY98_CULQU</name>
<dbReference type="OrthoDB" id="10052615at2759"/>
<reference evidence="3" key="2">
    <citation type="submission" date="2021-02" db="UniProtKB">
        <authorList>
            <consortium name="EnsemblMetazoa"/>
        </authorList>
    </citation>
    <scope>IDENTIFICATION</scope>
    <source>
        <strain evidence="3">JHB</strain>
    </source>
</reference>
<dbReference type="KEGG" id="cqu:CpipJ_CPIJ012229"/>
<dbReference type="EMBL" id="DS232185">
    <property type="protein sequence ID" value="EDS36975.1"/>
    <property type="molecule type" value="Genomic_DNA"/>
</dbReference>
<dbReference type="VEuPathDB" id="VectorBase:CQUJHB002490"/>
<keyword evidence="4" id="KW-1185">Reference proteome</keyword>
<gene>
    <name evidence="3" type="primary">6044940</name>
    <name evidence="2" type="ORF">CpipJ_CPIJ012229</name>
</gene>
<dbReference type="EnsemblMetazoa" id="CPIJ012229-RA">
    <property type="protein sequence ID" value="CPIJ012229-PA"/>
    <property type="gene ID" value="CPIJ012229"/>
</dbReference>
<organism>
    <name type="scientific">Culex quinquefasciatus</name>
    <name type="common">Southern house mosquito</name>
    <name type="synonym">Culex pungens</name>
    <dbReference type="NCBI Taxonomy" id="7176"/>
    <lineage>
        <taxon>Eukaryota</taxon>
        <taxon>Metazoa</taxon>
        <taxon>Ecdysozoa</taxon>
        <taxon>Arthropoda</taxon>
        <taxon>Hexapoda</taxon>
        <taxon>Insecta</taxon>
        <taxon>Pterygota</taxon>
        <taxon>Neoptera</taxon>
        <taxon>Endopterygota</taxon>
        <taxon>Diptera</taxon>
        <taxon>Nematocera</taxon>
        <taxon>Culicoidea</taxon>
        <taxon>Culicidae</taxon>
        <taxon>Culicinae</taxon>
        <taxon>Culicini</taxon>
        <taxon>Culex</taxon>
        <taxon>Culex</taxon>
    </lineage>
</organism>
<evidence type="ECO:0000313" key="3">
    <source>
        <dbReference type="EnsemblMetazoa" id="CPIJ012229-PA"/>
    </source>
</evidence>
<sequence length="438" mass="50331">MCSCIFWVHVVVQVINWDSCSPRWSLAFPNRLFSFCPTLTFNRLQATSSWQFCDHAKLTAHLRPRSSNYAVLCLWGHTAAECECSYILQLQTIFIFGRCDDVDPREINPTEKAVRPESCEHMAWENLPKLWSLVSKRFKSQHSTQLVTEQVGVRPALEEYLQPISESNFTAEENKIISSAESCPNATNPVVEYCAIAFMRDRALPLHLVHQTAWYRLLDLYPVQSVQVKQDQVEVESMLLFMQNCRQQRLQEETDMKLEGAKMTEWHENLVSGGIYSARSRSCSRTICRPIGRTKVAHLPHDGVRLEELTDLHNRNLDAVSRTEENINSDFHLYNTASKTWFLICRDTAQVGTPPDFNRRGQADDQRVWRSDPGTKLSSSLNEKESTVDYKYSGLFTLAPTRGTTSCSTVNQHLSSSTEHRLDDFQLKKNPTRDNMLR</sequence>
<evidence type="ECO:0000313" key="2">
    <source>
        <dbReference type="EMBL" id="EDS36975.1"/>
    </source>
</evidence>
<proteinExistence type="predicted"/>
<protein>
    <submittedName>
        <fullName evidence="2 3">Uncharacterized protein</fullName>
    </submittedName>
</protein>
<dbReference type="Proteomes" id="UP000002320">
    <property type="component" value="Unassembled WGS sequence"/>
</dbReference>
<accession>B0WY98</accession>
<dbReference type="STRING" id="7176.B0WY98"/>
<feature type="region of interest" description="Disordered" evidence="1">
    <location>
        <begin position="353"/>
        <end position="383"/>
    </location>
</feature>